<accession>A0AA35XJ17</accession>
<feature type="domain" description="Calponin-homology (CH)" evidence="11">
    <location>
        <begin position="4"/>
        <end position="110"/>
    </location>
</feature>
<evidence type="ECO:0000256" key="3">
    <source>
        <dbReference type="ARBA" id="ARBA00022723"/>
    </source>
</evidence>
<feature type="compositionally biased region" description="Basic and acidic residues" evidence="10">
    <location>
        <begin position="398"/>
        <end position="410"/>
    </location>
</feature>
<feature type="compositionally biased region" description="Basic and acidic residues" evidence="10">
    <location>
        <begin position="526"/>
        <end position="568"/>
    </location>
</feature>
<keyword evidence="2" id="KW-0597">Phosphoprotein</keyword>
<dbReference type="SUPFAM" id="SSF47576">
    <property type="entry name" value="Calponin-homology domain, CH-domain"/>
    <property type="match status" value="1"/>
</dbReference>
<feature type="compositionally biased region" description="Polar residues" evidence="10">
    <location>
        <begin position="129"/>
        <end position="138"/>
    </location>
</feature>
<feature type="compositionally biased region" description="Pro residues" evidence="10">
    <location>
        <begin position="645"/>
        <end position="665"/>
    </location>
</feature>
<feature type="compositionally biased region" description="Low complexity" evidence="10">
    <location>
        <begin position="411"/>
        <end position="425"/>
    </location>
</feature>
<sequence length="863" mass="96000">MARKTGVKGLQQWCKNVTQGYRDVEITNMTTSFRDGLVFCAIIHRYRPDLIPYDSLKKENVFQNNQLAFSVADRELDIPALLDAADMVELRVPDKLSVATYLIQYYNYFKDKTPSKGAETLGPIPVPHTTKTAASSVHTRGGMEPGPKRVKVENIGPLSPQREVPRKTVGEVSRTVSTPSLGKPGTGMGQTTTKLSGIAEQPPKTTSQGGVGSSRPHPATNFVPSPSTIVTSTPKPSSPLPPRPPPPTTANTQQQQQRKMDAVGKVVPETSSNKGSKSTEVPLRKQLSPPRVVPSGSQKRGTMGQEECESCGKRVYLMERLAVENHVFHRACFKCHSCPVQLKQGSYEFDRISNQFYCRTHYRDLLRQRTIKRTIDQRNLASPTGGDGEEKREEEEVEPKRKKESDEVTRSKVSTSVTDTTTNRHGGSGGSGKTETTPTAAVFATPTEISRQESARIRGGLPSLLKTLAAAKQDPETEVQSLGPASEATTVTAENGSAVAVSIGLPQQQLPEKPLPEQQLSGQHIATEKAGEKVDIEARKQEKEEGEREREGGEGESEERGEKEKTPEDIPSPVKPPRRRTMKTTPLPSQGEKEGATAPAKVPQDAEPSDRKAELSNPPTEPSRSPIPESQPPKRPSRPSIKPSRPAPPRPQFPPSRTPPRPPRQPARSKSQSARRPHTSTKSPLLPISSPTIEQLAEQRKRQLQSLRTELAAVEREQRELEERGVEMEQRLRSTEDMEAVDDRLVEEWFGLVNQKNMLLRQESDLVYQVKDLELIEQHDVLEGEIRRRLAQEDSEKTDLQRLEEEAMINELVELVEKRDRLLWTLHMEKTLSEAEDREVELMASNQGYAIQPRLRKTTSAIY</sequence>
<feature type="compositionally biased region" description="Polar residues" evidence="10">
    <location>
        <begin position="269"/>
        <end position="279"/>
    </location>
</feature>
<evidence type="ECO:0000259" key="13">
    <source>
        <dbReference type="PROSITE" id="PS51848"/>
    </source>
</evidence>
<dbReference type="PROSITE" id="PS50023">
    <property type="entry name" value="LIM_DOMAIN_2"/>
    <property type="match status" value="1"/>
</dbReference>
<dbReference type="PANTHER" id="PTHR23167:SF46">
    <property type="entry name" value="EPS15 HOMOLOGY DOMAIN CONTAINING PROTEIN-BINDING PROTEIN 1, ISOFORM F"/>
    <property type="match status" value="1"/>
</dbReference>
<comment type="caution">
    <text evidence="14">The sequence shown here is derived from an EMBL/GenBank/DDBJ whole genome shotgun (WGS) entry which is preliminary data.</text>
</comment>
<dbReference type="InterPro" id="IPR036872">
    <property type="entry name" value="CH_dom_sf"/>
</dbReference>
<dbReference type="Pfam" id="PF12130">
    <property type="entry name" value="bMERB_dom"/>
    <property type="match status" value="1"/>
</dbReference>
<evidence type="ECO:0000256" key="9">
    <source>
        <dbReference type="SAM" id="Coils"/>
    </source>
</evidence>
<dbReference type="SUPFAM" id="SSF57716">
    <property type="entry name" value="Glucocorticoid receptor-like (DNA-binding domain)"/>
    <property type="match status" value="1"/>
</dbReference>
<evidence type="ECO:0000259" key="11">
    <source>
        <dbReference type="PROSITE" id="PS50021"/>
    </source>
</evidence>
<dbReference type="PROSITE" id="PS51848">
    <property type="entry name" value="BMERB"/>
    <property type="match status" value="1"/>
</dbReference>
<name>A0AA35XJ17_GEOBA</name>
<dbReference type="SMART" id="SM01203">
    <property type="entry name" value="DUF3585"/>
    <property type="match status" value="1"/>
</dbReference>
<dbReference type="FunFam" id="1.10.418.10:FF:000023">
    <property type="entry name" value="EH domain-binding protein 1 isoform X1"/>
    <property type="match status" value="1"/>
</dbReference>
<dbReference type="GO" id="GO:0005768">
    <property type="term" value="C:endosome"/>
    <property type="evidence" value="ECO:0007669"/>
    <property type="project" value="UniProtKB-SubCell"/>
</dbReference>
<keyword evidence="3 8" id="KW-0479">Metal-binding</keyword>
<dbReference type="PROSITE" id="PS50021">
    <property type="entry name" value="CH"/>
    <property type="match status" value="1"/>
</dbReference>
<evidence type="ECO:0000256" key="2">
    <source>
        <dbReference type="ARBA" id="ARBA00022553"/>
    </source>
</evidence>
<evidence type="ECO:0000256" key="10">
    <source>
        <dbReference type="SAM" id="MobiDB-lite"/>
    </source>
</evidence>
<dbReference type="InterPro" id="IPR050540">
    <property type="entry name" value="F-actin_Monoox_Mical"/>
</dbReference>
<dbReference type="SMART" id="SM00033">
    <property type="entry name" value="CH"/>
    <property type="match status" value="1"/>
</dbReference>
<dbReference type="PANTHER" id="PTHR23167">
    <property type="entry name" value="CALPONIN HOMOLOGY DOMAIN-CONTAINING PROTEIN DDB_G0272472-RELATED"/>
    <property type="match status" value="1"/>
</dbReference>
<evidence type="ECO:0000256" key="1">
    <source>
        <dbReference type="ARBA" id="ARBA00004177"/>
    </source>
</evidence>
<keyword evidence="5 8" id="KW-0862">Zinc</keyword>
<feature type="domain" description="LIM zinc-binding" evidence="12">
    <location>
        <begin position="306"/>
        <end position="368"/>
    </location>
</feature>
<dbReference type="SMART" id="SM00132">
    <property type="entry name" value="LIM"/>
    <property type="match status" value="1"/>
</dbReference>
<dbReference type="InterPro" id="IPR022735">
    <property type="entry name" value="bMERB_dom"/>
</dbReference>
<keyword evidence="7 9" id="KW-0175">Coiled coil</keyword>
<evidence type="ECO:0000313" key="14">
    <source>
        <dbReference type="EMBL" id="CAI8054266.1"/>
    </source>
</evidence>
<evidence type="ECO:0000256" key="5">
    <source>
        <dbReference type="ARBA" id="ARBA00022833"/>
    </source>
</evidence>
<dbReference type="GO" id="GO:0046872">
    <property type="term" value="F:metal ion binding"/>
    <property type="evidence" value="ECO:0007669"/>
    <property type="project" value="UniProtKB-KW"/>
</dbReference>
<dbReference type="AlphaFoldDB" id="A0AA35XJ17"/>
<comment type="subcellular location">
    <subcellularLocation>
        <location evidence="1">Endosome</location>
    </subcellularLocation>
</comment>
<dbReference type="Proteomes" id="UP001174909">
    <property type="component" value="Unassembled WGS sequence"/>
</dbReference>
<dbReference type="PROSITE" id="PS00478">
    <property type="entry name" value="LIM_DOMAIN_1"/>
    <property type="match status" value="1"/>
</dbReference>
<feature type="region of interest" description="Disordered" evidence="10">
    <location>
        <begin position="119"/>
        <end position="303"/>
    </location>
</feature>
<feature type="domain" description="BMERB" evidence="13">
    <location>
        <begin position="694"/>
        <end position="842"/>
    </location>
</feature>
<organism evidence="14 15">
    <name type="scientific">Geodia barretti</name>
    <name type="common">Barrett's horny sponge</name>
    <dbReference type="NCBI Taxonomy" id="519541"/>
    <lineage>
        <taxon>Eukaryota</taxon>
        <taxon>Metazoa</taxon>
        <taxon>Porifera</taxon>
        <taxon>Demospongiae</taxon>
        <taxon>Heteroscleromorpha</taxon>
        <taxon>Tetractinellida</taxon>
        <taxon>Astrophorina</taxon>
        <taxon>Geodiidae</taxon>
        <taxon>Geodia</taxon>
    </lineage>
</organism>
<keyword evidence="15" id="KW-1185">Reference proteome</keyword>
<evidence type="ECO:0000256" key="7">
    <source>
        <dbReference type="ARBA" id="ARBA00023054"/>
    </source>
</evidence>
<keyword evidence="4" id="KW-0967">Endosome</keyword>
<evidence type="ECO:0000256" key="8">
    <source>
        <dbReference type="PROSITE-ProRule" id="PRU00125"/>
    </source>
</evidence>
<evidence type="ECO:0000256" key="4">
    <source>
        <dbReference type="ARBA" id="ARBA00022753"/>
    </source>
</evidence>
<evidence type="ECO:0000313" key="15">
    <source>
        <dbReference type="Proteomes" id="UP001174909"/>
    </source>
</evidence>
<dbReference type="InterPro" id="IPR001715">
    <property type="entry name" value="CH_dom"/>
</dbReference>
<dbReference type="Gene3D" id="2.10.110.10">
    <property type="entry name" value="Cysteine Rich Protein"/>
    <property type="match status" value="1"/>
</dbReference>
<feature type="compositionally biased region" description="Low complexity" evidence="10">
    <location>
        <begin position="505"/>
        <end position="520"/>
    </location>
</feature>
<evidence type="ECO:0000256" key="6">
    <source>
        <dbReference type="ARBA" id="ARBA00023038"/>
    </source>
</evidence>
<dbReference type="EMBL" id="CASHTH010004166">
    <property type="protein sequence ID" value="CAI8054266.1"/>
    <property type="molecule type" value="Genomic_DNA"/>
</dbReference>
<proteinExistence type="predicted"/>
<dbReference type="CDD" id="cd21253">
    <property type="entry name" value="CH_MICALL2"/>
    <property type="match status" value="1"/>
</dbReference>
<gene>
    <name evidence="14" type="ORF">GBAR_LOCUS29641</name>
</gene>
<feature type="region of interest" description="Disordered" evidence="10">
    <location>
        <begin position="471"/>
        <end position="690"/>
    </location>
</feature>
<evidence type="ECO:0000259" key="12">
    <source>
        <dbReference type="PROSITE" id="PS50023"/>
    </source>
</evidence>
<dbReference type="Pfam" id="PF00412">
    <property type="entry name" value="LIM"/>
    <property type="match status" value="1"/>
</dbReference>
<feature type="compositionally biased region" description="Pro residues" evidence="10">
    <location>
        <begin position="236"/>
        <end position="248"/>
    </location>
</feature>
<feature type="coiled-coil region" evidence="9">
    <location>
        <begin position="697"/>
        <end position="738"/>
    </location>
</feature>
<keyword evidence="6 8" id="KW-0440">LIM domain</keyword>
<protein>
    <submittedName>
        <fullName evidence="14">MICAL-like protein 2</fullName>
    </submittedName>
</protein>
<dbReference type="Gene3D" id="1.10.418.10">
    <property type="entry name" value="Calponin-like domain"/>
    <property type="match status" value="1"/>
</dbReference>
<dbReference type="Pfam" id="PF00307">
    <property type="entry name" value="CH"/>
    <property type="match status" value="1"/>
</dbReference>
<feature type="region of interest" description="Disordered" evidence="10">
    <location>
        <begin position="376"/>
        <end position="439"/>
    </location>
</feature>
<reference evidence="14" key="1">
    <citation type="submission" date="2023-03" db="EMBL/GenBank/DDBJ databases">
        <authorList>
            <person name="Steffen K."/>
            <person name="Cardenas P."/>
        </authorList>
    </citation>
    <scope>NUCLEOTIDE SEQUENCE</scope>
</reference>
<dbReference type="InterPro" id="IPR001781">
    <property type="entry name" value="Znf_LIM"/>
</dbReference>